<keyword evidence="1" id="KW-0472">Membrane</keyword>
<dbReference type="GO" id="GO:0005886">
    <property type="term" value="C:plasma membrane"/>
    <property type="evidence" value="ECO:0007669"/>
    <property type="project" value="TreeGrafter"/>
</dbReference>
<feature type="transmembrane region" description="Helical" evidence="1">
    <location>
        <begin position="433"/>
        <end position="454"/>
    </location>
</feature>
<gene>
    <name evidence="2" type="ORF">H0I76_02775</name>
</gene>
<feature type="transmembrane region" description="Helical" evidence="1">
    <location>
        <begin position="20"/>
        <end position="39"/>
    </location>
</feature>
<dbReference type="EMBL" id="JAEHHL010000001">
    <property type="protein sequence ID" value="MBK0398101.1"/>
    <property type="molecule type" value="Genomic_DNA"/>
</dbReference>
<organism evidence="2 3">
    <name type="scientific">Thermohalobaculum xanthum</name>
    <dbReference type="NCBI Taxonomy" id="2753746"/>
    <lineage>
        <taxon>Bacteria</taxon>
        <taxon>Pseudomonadati</taxon>
        <taxon>Pseudomonadota</taxon>
        <taxon>Alphaproteobacteria</taxon>
        <taxon>Rhodobacterales</taxon>
        <taxon>Paracoccaceae</taxon>
        <taxon>Thermohalobaculum</taxon>
    </lineage>
</organism>
<protein>
    <submittedName>
        <fullName evidence="2">Efflux RND transporter permease subunit</fullName>
    </submittedName>
</protein>
<feature type="transmembrane region" description="Helical" evidence="1">
    <location>
        <begin position="859"/>
        <end position="882"/>
    </location>
</feature>
<feature type="transmembrane region" description="Helical" evidence="1">
    <location>
        <begin position="534"/>
        <end position="552"/>
    </location>
</feature>
<dbReference type="PANTHER" id="PTHR32063:SF33">
    <property type="entry name" value="RND SUPERFAMILY EFFLUX PUMP PERMEASE COMPONENT"/>
    <property type="match status" value="1"/>
</dbReference>
<dbReference type="PRINTS" id="PR00702">
    <property type="entry name" value="ACRIFLAVINRP"/>
</dbReference>
<feature type="transmembrane region" description="Helical" evidence="1">
    <location>
        <begin position="915"/>
        <end position="940"/>
    </location>
</feature>
<feature type="transmembrane region" description="Helical" evidence="1">
    <location>
        <begin position="389"/>
        <end position="413"/>
    </location>
</feature>
<reference evidence="2" key="1">
    <citation type="submission" date="2020-12" db="EMBL/GenBank/DDBJ databases">
        <title>Bacterial taxonomy.</title>
        <authorList>
            <person name="Pan X."/>
        </authorList>
    </citation>
    <scope>NUCLEOTIDE SEQUENCE</scope>
    <source>
        <strain evidence="2">M0105</strain>
    </source>
</reference>
<comment type="caution">
    <text evidence="2">The sequence shown here is derived from an EMBL/GenBank/DDBJ whole genome shotgun (WGS) entry which is preliminary data.</text>
</comment>
<feature type="transmembrane region" description="Helical" evidence="1">
    <location>
        <begin position="961"/>
        <end position="980"/>
    </location>
</feature>
<keyword evidence="1" id="KW-1133">Transmembrane helix</keyword>
<name>A0A8J7SC89_9RHOB</name>
<dbReference type="Gene3D" id="3.30.70.1430">
    <property type="entry name" value="Multidrug efflux transporter AcrB pore domain"/>
    <property type="match status" value="2"/>
</dbReference>
<evidence type="ECO:0000313" key="3">
    <source>
        <dbReference type="Proteomes" id="UP000655420"/>
    </source>
</evidence>
<dbReference type="SUPFAM" id="SSF82866">
    <property type="entry name" value="Multidrug efflux transporter AcrB transmembrane domain"/>
    <property type="match status" value="2"/>
</dbReference>
<keyword evidence="3" id="KW-1185">Reference proteome</keyword>
<dbReference type="Proteomes" id="UP000655420">
    <property type="component" value="Unassembled WGS sequence"/>
</dbReference>
<proteinExistence type="predicted"/>
<keyword evidence="1" id="KW-0812">Transmembrane</keyword>
<evidence type="ECO:0000256" key="1">
    <source>
        <dbReference type="SAM" id="Phobius"/>
    </source>
</evidence>
<dbReference type="RefSeq" id="WP_200606728.1">
    <property type="nucleotide sequence ID" value="NZ_JAEHHL010000001.1"/>
</dbReference>
<dbReference type="Gene3D" id="1.20.1640.10">
    <property type="entry name" value="Multidrug efflux transporter AcrB transmembrane domain"/>
    <property type="match status" value="2"/>
</dbReference>
<dbReference type="InterPro" id="IPR027463">
    <property type="entry name" value="AcrB_DN_DC_subdom"/>
</dbReference>
<dbReference type="Gene3D" id="3.30.70.1320">
    <property type="entry name" value="Multidrug efflux transporter AcrB pore domain like"/>
    <property type="match status" value="1"/>
</dbReference>
<dbReference type="InterPro" id="IPR001036">
    <property type="entry name" value="Acrflvin-R"/>
</dbReference>
<dbReference type="SUPFAM" id="SSF82693">
    <property type="entry name" value="Multidrug efflux transporter AcrB pore domain, PN1, PN2, PC1 and PC2 subdomains"/>
    <property type="match status" value="2"/>
</dbReference>
<dbReference type="SUPFAM" id="SSF82714">
    <property type="entry name" value="Multidrug efflux transporter AcrB TolC docking domain, DN and DC subdomains"/>
    <property type="match status" value="2"/>
</dbReference>
<sequence length="1042" mass="112645">MNTRLRQSGPIAWMARHAVAPNLLMLFLILGGLGFTTLIRQEVFPSYETDTITIRVPLPGATPQEVEEGVILAIEEELRSIQGIDTLTATASESLAKVVAELGTDRDRRLVYDDVRQAVDRITTFPEDAEEPTVSLDIRKRNVVEIQLYGEVDERSLRMAAEMVRNRLLDEPEISQVELSGARDLEIEVLVPRAALRAYGLTLLDVGTTIRRAALDRSGGTVETAGGDILLRVADRRDLPSEFAEIPLIADPRGTVLRLGDVARIRHGFADADLASSYNGKRSIRVDVYRVGEETPIGVSDAVQRALPEAMAALPAGIDAAIVDDDSDIYRARMELLIKNGFMGLLLVLLVLSLFLEFKLAFWVAMGIPTAFLGTLIFLPVLDVSINMVSMFAFILALGIVVDDAIVVGENIFEYLQRGMSRIDAAIQGARDIAVPLAFSIITNIIAFLPLALVPGAFGKFWLVIPLVVASAFLLSWIEALFVLPAHLAGVARRDPSRRPGIGARIQMTFSGLLASFVERVYGPLLRVAMGWRYTTVALMAGVLAIAIAWPMSGRMGFGLFPSVPRDYASASVTMPVDAPFETTLAVRDRMVAAAHEVVAAHGGEDLATGISALVNGARIDLRIYLQPPGVRPLPTAEVASLWREAAGEIPAARSMRFESSFGGPGGQSGIEFQLAHTDVDTLAGAAAAFKARLEEFGAIRDAEDGFTPGKTELAFRLTEAGRAAGFTAESVAAQVRAAFLGLEALRQQDGRNEITVRVRLPAEERRSEHDVETLILIGPDGSEAPLYEVATVERGRADSIINRENGRRVVWVSANVEPTEETIRIVAAATTEILPALQRDFPGLGWQLAGRQDTQAEVMGSFALSMSVALVMIYVCLAIPFRSYVQPAIVMTAIPFGFAGAIAGHLIMGISLSIISVFGIIALSGVVINAALVMIDYANKLRASGAEPFDAMWRAGMRRFRPILLTTLTTFGGLAPMIFETSRQAQFLIPMAVSLGYGIVFATTIVLFLIPALYMILEDLRGLVHPSSQPRARGAEPAEGV</sequence>
<dbReference type="Gene3D" id="3.30.2090.10">
    <property type="entry name" value="Multidrug efflux transporter AcrB TolC docking domain, DN and DC subdomains"/>
    <property type="match status" value="2"/>
</dbReference>
<feature type="transmembrane region" description="Helical" evidence="1">
    <location>
        <begin position="889"/>
        <end position="909"/>
    </location>
</feature>
<feature type="transmembrane region" description="Helical" evidence="1">
    <location>
        <begin position="461"/>
        <end position="484"/>
    </location>
</feature>
<evidence type="ECO:0000313" key="2">
    <source>
        <dbReference type="EMBL" id="MBK0398101.1"/>
    </source>
</evidence>
<feature type="transmembrane region" description="Helical" evidence="1">
    <location>
        <begin position="992"/>
        <end position="1018"/>
    </location>
</feature>
<accession>A0A8J7SC89</accession>
<dbReference type="Gene3D" id="3.30.70.1440">
    <property type="entry name" value="Multidrug efflux transporter AcrB pore domain"/>
    <property type="match status" value="1"/>
</dbReference>
<feature type="transmembrane region" description="Helical" evidence="1">
    <location>
        <begin position="362"/>
        <end position="382"/>
    </location>
</feature>
<dbReference type="GO" id="GO:0042910">
    <property type="term" value="F:xenobiotic transmembrane transporter activity"/>
    <property type="evidence" value="ECO:0007669"/>
    <property type="project" value="TreeGrafter"/>
</dbReference>
<dbReference type="Pfam" id="PF00873">
    <property type="entry name" value="ACR_tran"/>
    <property type="match status" value="1"/>
</dbReference>
<dbReference type="AlphaFoldDB" id="A0A8J7SC89"/>
<feature type="transmembrane region" description="Helical" evidence="1">
    <location>
        <begin position="336"/>
        <end position="356"/>
    </location>
</feature>
<dbReference type="PANTHER" id="PTHR32063">
    <property type="match status" value="1"/>
</dbReference>